<keyword evidence="1" id="KW-0812">Transmembrane</keyword>
<dbReference type="RefSeq" id="WP_263361954.1">
    <property type="nucleotide sequence ID" value="NZ_OX336425.1"/>
</dbReference>
<dbReference type="Gene3D" id="3.40.50.2000">
    <property type="entry name" value="Glycogen Phosphorylase B"/>
    <property type="match status" value="2"/>
</dbReference>
<sequence length="358" mass="40411">MQNKKKVLFILPTLGAGGAERVMSFVCKNLDNNLFDAKLIVLGFQKDNVFDVENVSVTYLNKSRLLLAIPALFKVIIQEKPSFVIGSIIHVNVMMGFFSVFLRKIKFIGREASVVSKMNEFSTFNSKFKTLLIKVFYPRLTFLVCQSEDMRKDFISTFNLKSSSLVLIHNPITFKLKEELEQRNSYNLDNVNFVTVGRLSGEKGYFRIIEGLSKIQGYSFSYCIIGSGPLEKQIKQLVEKYGLSDKVSFIPFTSNVLGELINKDYFIQGSYVEGFPNALLESCTVGTPVIAFNALGGTKDIVMNGENGFLVENENDFSSLLNNLDRLKSIDRSKVKLSVINKFNSEKILSQYEELLNS</sequence>
<evidence type="ECO:0000313" key="4">
    <source>
        <dbReference type="Proteomes" id="UP001152749"/>
    </source>
</evidence>
<keyword evidence="3" id="KW-0328">Glycosyltransferase</keyword>
<dbReference type="KEGG" id="fcs:TRV642_0336"/>
<dbReference type="CDD" id="cd03811">
    <property type="entry name" value="GT4_GT28_WabH-like"/>
    <property type="match status" value="1"/>
</dbReference>
<evidence type="ECO:0000256" key="1">
    <source>
        <dbReference type="SAM" id="Phobius"/>
    </source>
</evidence>
<evidence type="ECO:0000259" key="2">
    <source>
        <dbReference type="Pfam" id="PF00534"/>
    </source>
</evidence>
<keyword evidence="3" id="KW-0808">Transferase</keyword>
<gene>
    <name evidence="3" type="primary">pglJ</name>
    <name evidence="3" type="ORF">TRV642_0336</name>
</gene>
<dbReference type="GO" id="GO:0016757">
    <property type="term" value="F:glycosyltransferase activity"/>
    <property type="evidence" value="ECO:0007669"/>
    <property type="project" value="UniProtKB-KW"/>
</dbReference>
<feature type="domain" description="Glycosyl transferase family 1" evidence="2">
    <location>
        <begin position="179"/>
        <end position="329"/>
    </location>
</feature>
<feature type="transmembrane region" description="Helical" evidence="1">
    <location>
        <begin position="83"/>
        <end position="102"/>
    </location>
</feature>
<organism evidence="3 4">
    <name type="scientific">Flavobacterium collinsii</name>
    <dbReference type="NCBI Taxonomy" id="1114861"/>
    <lineage>
        <taxon>Bacteria</taxon>
        <taxon>Pseudomonadati</taxon>
        <taxon>Bacteroidota</taxon>
        <taxon>Flavobacteriia</taxon>
        <taxon>Flavobacteriales</taxon>
        <taxon>Flavobacteriaceae</taxon>
        <taxon>Flavobacterium</taxon>
    </lineage>
</organism>
<dbReference type="PANTHER" id="PTHR12526">
    <property type="entry name" value="GLYCOSYLTRANSFERASE"/>
    <property type="match status" value="1"/>
</dbReference>
<proteinExistence type="predicted"/>
<reference evidence="3" key="1">
    <citation type="submission" date="2022-09" db="EMBL/GenBank/DDBJ databases">
        <authorList>
            <person name="Duchaud E."/>
        </authorList>
    </citation>
    <scope>NUCLEOTIDE SEQUENCE</scope>
    <source>
        <strain evidence="3">TRV642</strain>
    </source>
</reference>
<keyword evidence="1" id="KW-1133">Transmembrane helix</keyword>
<dbReference type="EC" id="2.4.1.291" evidence="3"/>
<dbReference type="AlphaFoldDB" id="A0A9W4TDC9"/>
<name>A0A9W4TDC9_9FLAO</name>
<accession>A0A9W4TDC9</accession>
<dbReference type="Pfam" id="PF00534">
    <property type="entry name" value="Glycos_transf_1"/>
    <property type="match status" value="1"/>
</dbReference>
<dbReference type="EMBL" id="OX336425">
    <property type="protein sequence ID" value="CAI2765414.1"/>
    <property type="molecule type" value="Genomic_DNA"/>
</dbReference>
<evidence type="ECO:0000313" key="3">
    <source>
        <dbReference type="EMBL" id="CAI2765414.1"/>
    </source>
</evidence>
<dbReference type="SUPFAM" id="SSF53756">
    <property type="entry name" value="UDP-Glycosyltransferase/glycogen phosphorylase"/>
    <property type="match status" value="1"/>
</dbReference>
<protein>
    <submittedName>
        <fullName evidence="3">N-acetylgalactosamine-N, N'-diacetylbacillosaminyl-diphospho-undecaprenol 4-alpha-N-acetylgalactosaminyltransferase</fullName>
        <ecNumber evidence="3">2.4.1.291</ecNumber>
    </submittedName>
</protein>
<keyword evidence="1" id="KW-0472">Membrane</keyword>
<dbReference type="InterPro" id="IPR001296">
    <property type="entry name" value="Glyco_trans_1"/>
</dbReference>
<dbReference type="Proteomes" id="UP001152749">
    <property type="component" value="Chromosome"/>
</dbReference>